<dbReference type="eggNOG" id="COG4803">
    <property type="taxonomic scope" value="Bacteria"/>
</dbReference>
<dbReference type="AlphaFoldDB" id="A0A086YD44"/>
<protein>
    <submittedName>
        <fullName evidence="1">Membrane protein</fullName>
    </submittedName>
</protein>
<dbReference type="RefSeq" id="WP_035706684.1">
    <property type="nucleotide sequence ID" value="NZ_CAMIFG010000065.1"/>
</dbReference>
<reference evidence="1 2" key="1">
    <citation type="submission" date="2014-03" db="EMBL/GenBank/DDBJ databases">
        <title>Genome of Haematobacter massiliensis CCUG 47968.</title>
        <authorList>
            <person name="Wang D."/>
            <person name="Wang G."/>
        </authorList>
    </citation>
    <scope>NUCLEOTIDE SEQUENCE [LARGE SCALE GENOMIC DNA]</scope>
    <source>
        <strain evidence="1 2">CCUG 47968</strain>
    </source>
</reference>
<evidence type="ECO:0000313" key="1">
    <source>
        <dbReference type="EMBL" id="KFI32194.1"/>
    </source>
</evidence>
<dbReference type="STRING" id="195105.CN97_07245"/>
<gene>
    <name evidence="1" type="ORF">CN97_07245</name>
</gene>
<dbReference type="EMBL" id="JGYG01000001">
    <property type="protein sequence ID" value="KFI32194.1"/>
    <property type="molecule type" value="Genomic_DNA"/>
</dbReference>
<dbReference type="OrthoDB" id="275223at2"/>
<evidence type="ECO:0000313" key="2">
    <source>
        <dbReference type="Proteomes" id="UP000028826"/>
    </source>
</evidence>
<sequence>MSDLIVVAFNDDATAFELRAELAKLQKDYLLEMDDIVVVTHDQNGKVKLHQAVNMTAAGAATGSLWGLLVGVLFLNPILGVAVGAGAGALSGAFTDIGIDDKVMKEIGETLTPGTAAVFALIRSATADKVMTALEPFRAKGKIIRTSLSHESEAKLKEFFEKSQAEPPEITS</sequence>
<dbReference type="Pfam" id="PF06897">
    <property type="entry name" value="DUF1269"/>
    <property type="match status" value="1"/>
</dbReference>
<dbReference type="InterPro" id="IPR009200">
    <property type="entry name" value="DUF1269_membrane"/>
</dbReference>
<accession>A0A086YD44</accession>
<comment type="caution">
    <text evidence="1">The sequence shown here is derived from an EMBL/GenBank/DDBJ whole genome shotgun (WGS) entry which is preliminary data.</text>
</comment>
<dbReference type="Proteomes" id="UP000028826">
    <property type="component" value="Unassembled WGS sequence"/>
</dbReference>
<proteinExistence type="predicted"/>
<keyword evidence="2" id="KW-1185">Reference proteome</keyword>
<name>A0A086YD44_9RHOB</name>
<organism evidence="1 2">
    <name type="scientific">Haematobacter massiliensis</name>
    <dbReference type="NCBI Taxonomy" id="195105"/>
    <lineage>
        <taxon>Bacteria</taxon>
        <taxon>Pseudomonadati</taxon>
        <taxon>Pseudomonadota</taxon>
        <taxon>Alphaproteobacteria</taxon>
        <taxon>Rhodobacterales</taxon>
        <taxon>Paracoccaceae</taxon>
        <taxon>Haematobacter</taxon>
    </lineage>
</organism>